<dbReference type="OrthoDB" id="5966279at2"/>
<protein>
    <submittedName>
        <fullName evidence="2">MerC mercury resistance protein</fullName>
    </submittedName>
</protein>
<feature type="transmembrane region" description="Helical" evidence="1">
    <location>
        <begin position="124"/>
        <end position="144"/>
    </location>
</feature>
<accession>A0A1M7JSU3</accession>
<reference evidence="2 3" key="1">
    <citation type="submission" date="2016-11" db="EMBL/GenBank/DDBJ databases">
        <authorList>
            <person name="Jaros S."/>
            <person name="Januszkiewicz K."/>
            <person name="Wedrychowicz H."/>
        </authorList>
    </citation>
    <scope>NUCLEOTIDE SEQUENCE [LARGE SCALE GENOMIC DNA]</scope>
    <source>
        <strain evidence="2 3">CGMCC 1.6102</strain>
    </source>
</reference>
<feature type="transmembrane region" description="Helical" evidence="1">
    <location>
        <begin position="12"/>
        <end position="38"/>
    </location>
</feature>
<keyword evidence="1" id="KW-0472">Membrane</keyword>
<gene>
    <name evidence="2" type="ORF">SAMN04488057_102144</name>
</gene>
<keyword evidence="3" id="KW-1185">Reference proteome</keyword>
<keyword evidence="1" id="KW-1133">Transmembrane helix</keyword>
<feature type="transmembrane region" description="Helical" evidence="1">
    <location>
        <begin position="50"/>
        <end position="68"/>
    </location>
</feature>
<dbReference type="Proteomes" id="UP000184513">
    <property type="component" value="Unassembled WGS sequence"/>
</dbReference>
<dbReference type="Pfam" id="PF03203">
    <property type="entry name" value="MerC"/>
    <property type="match status" value="1"/>
</dbReference>
<dbReference type="InterPro" id="IPR004891">
    <property type="entry name" value="Mercury-R_MerC"/>
</dbReference>
<dbReference type="EMBL" id="FRCY01000002">
    <property type="protein sequence ID" value="SHM55981.1"/>
    <property type="molecule type" value="Genomic_DNA"/>
</dbReference>
<name>A0A1M7JSU3_9BACT</name>
<dbReference type="GO" id="GO:0016020">
    <property type="term" value="C:membrane"/>
    <property type="evidence" value="ECO:0007669"/>
    <property type="project" value="InterPro"/>
</dbReference>
<evidence type="ECO:0000313" key="2">
    <source>
        <dbReference type="EMBL" id="SHM55981.1"/>
    </source>
</evidence>
<evidence type="ECO:0000256" key="1">
    <source>
        <dbReference type="SAM" id="Phobius"/>
    </source>
</evidence>
<dbReference type="AlphaFoldDB" id="A0A1M7JSU3"/>
<proteinExistence type="predicted"/>
<feature type="transmembrane region" description="Helical" evidence="1">
    <location>
        <begin position="75"/>
        <end position="94"/>
    </location>
</feature>
<keyword evidence="1" id="KW-0812">Transmembrane</keyword>
<sequence length="159" mass="17379">MKTFFIDSRLDFVGFSASLVCAIHCMALPFLISVLPFLGLGFLANPRIEYTIIVFSFLLAVLAVSHGFKKHHQRLLPLILIASGFIIILVGLIWGHGHAGILIEAAGPAALNQVKNDHSPVEHLITPLGAVLVSFGHYVNWLYFKKSKSGCLMPDIKSS</sequence>
<dbReference type="RefSeq" id="WP_073092017.1">
    <property type="nucleotide sequence ID" value="NZ_FRCY01000002.1"/>
</dbReference>
<organism evidence="2 3">
    <name type="scientific">Cyclobacterium lianum</name>
    <dbReference type="NCBI Taxonomy" id="388280"/>
    <lineage>
        <taxon>Bacteria</taxon>
        <taxon>Pseudomonadati</taxon>
        <taxon>Bacteroidota</taxon>
        <taxon>Cytophagia</taxon>
        <taxon>Cytophagales</taxon>
        <taxon>Cyclobacteriaceae</taxon>
        <taxon>Cyclobacterium</taxon>
    </lineage>
</organism>
<evidence type="ECO:0000313" key="3">
    <source>
        <dbReference type="Proteomes" id="UP000184513"/>
    </source>
</evidence>
<dbReference type="GO" id="GO:0015097">
    <property type="term" value="F:mercury ion transmembrane transporter activity"/>
    <property type="evidence" value="ECO:0007669"/>
    <property type="project" value="InterPro"/>
</dbReference>